<accession>A0A9P7RME4</accession>
<protein>
    <submittedName>
        <fullName evidence="2">Uncharacterized protein</fullName>
    </submittedName>
</protein>
<proteinExistence type="predicted"/>
<dbReference type="Proteomes" id="UP001049176">
    <property type="component" value="Chromosome 11"/>
</dbReference>
<feature type="compositionally biased region" description="Acidic residues" evidence="1">
    <location>
        <begin position="708"/>
        <end position="718"/>
    </location>
</feature>
<dbReference type="SUPFAM" id="SSF54001">
    <property type="entry name" value="Cysteine proteinases"/>
    <property type="match status" value="1"/>
</dbReference>
<evidence type="ECO:0000256" key="1">
    <source>
        <dbReference type="SAM" id="MobiDB-lite"/>
    </source>
</evidence>
<dbReference type="Gene3D" id="3.40.395.10">
    <property type="entry name" value="Adenoviral Proteinase, Chain A"/>
    <property type="match status" value="1"/>
</dbReference>
<feature type="region of interest" description="Disordered" evidence="1">
    <location>
        <begin position="650"/>
        <end position="679"/>
    </location>
</feature>
<dbReference type="EMBL" id="CM032191">
    <property type="protein sequence ID" value="KAG7085823.1"/>
    <property type="molecule type" value="Genomic_DNA"/>
</dbReference>
<feature type="region of interest" description="Disordered" evidence="1">
    <location>
        <begin position="1"/>
        <end position="20"/>
    </location>
</feature>
<comment type="caution">
    <text evidence="2">The sequence shown here is derived from an EMBL/GenBank/DDBJ whole genome shotgun (WGS) entry which is preliminary data.</text>
</comment>
<evidence type="ECO:0000313" key="3">
    <source>
        <dbReference type="Proteomes" id="UP001049176"/>
    </source>
</evidence>
<dbReference type="OrthoDB" id="3253684at2759"/>
<dbReference type="Pfam" id="PF18758">
    <property type="entry name" value="KDZ"/>
    <property type="match status" value="1"/>
</dbReference>
<name>A0A9P7RME4_9AGAR</name>
<feature type="region of interest" description="Disordered" evidence="1">
    <location>
        <begin position="708"/>
        <end position="733"/>
    </location>
</feature>
<dbReference type="PANTHER" id="PTHR33096:SF1">
    <property type="entry name" value="CXC1-LIKE CYSTEINE CLUSTER ASSOCIATED WITH KDZ TRANSPOSASES DOMAIN-CONTAINING PROTEIN"/>
    <property type="match status" value="1"/>
</dbReference>
<dbReference type="InterPro" id="IPR038765">
    <property type="entry name" value="Papain-like_cys_pep_sf"/>
</dbReference>
<dbReference type="InterPro" id="IPR040521">
    <property type="entry name" value="KDZ"/>
</dbReference>
<organism evidence="2 3">
    <name type="scientific">Marasmius oreades</name>
    <name type="common">fairy-ring Marasmius</name>
    <dbReference type="NCBI Taxonomy" id="181124"/>
    <lineage>
        <taxon>Eukaryota</taxon>
        <taxon>Fungi</taxon>
        <taxon>Dikarya</taxon>
        <taxon>Basidiomycota</taxon>
        <taxon>Agaricomycotina</taxon>
        <taxon>Agaricomycetes</taxon>
        <taxon>Agaricomycetidae</taxon>
        <taxon>Agaricales</taxon>
        <taxon>Marasmiineae</taxon>
        <taxon>Marasmiaceae</taxon>
        <taxon>Marasmius</taxon>
    </lineage>
</organism>
<keyword evidence="3" id="KW-1185">Reference proteome</keyword>
<reference evidence="2" key="1">
    <citation type="journal article" date="2021" name="Genome Biol. Evol.">
        <title>The assembled and annotated genome of the fairy-ring fungus Marasmius oreades.</title>
        <authorList>
            <person name="Hiltunen M."/>
            <person name="Ament-Velasquez S.L."/>
            <person name="Johannesson H."/>
        </authorList>
    </citation>
    <scope>NUCLEOTIDE SEQUENCE</scope>
    <source>
        <strain evidence="2">03SP1</strain>
    </source>
</reference>
<feature type="compositionally biased region" description="Basic and acidic residues" evidence="1">
    <location>
        <begin position="719"/>
        <end position="733"/>
    </location>
</feature>
<feature type="compositionally biased region" description="Low complexity" evidence="1">
    <location>
        <begin position="1"/>
        <end position="17"/>
    </location>
</feature>
<feature type="compositionally biased region" description="Polar residues" evidence="1">
    <location>
        <begin position="661"/>
        <end position="674"/>
    </location>
</feature>
<dbReference type="RefSeq" id="XP_043002294.1">
    <property type="nucleotide sequence ID" value="XM_043160338.1"/>
</dbReference>
<sequence>MTATPTPSTTDTSESPPAQLTPGECAPLLQQLCPACYGGREFGRSFDEGGDIHIALDGNLHHRHLRSVGEGIPFHKSQRFLSKDFVNAVGDRVEQARGKPAKTRTPKVPDEAIDACTESYRAARGDGEKKNSEMYDENGLMALVCRHDIPIFVASIDTPGEQQKYSLALLEALFSMIPQEATVASLYDIGCVLDRSLSSYELLPAQYTSRLQLATSVMHAYGHQWSCQLLYNPRLRDGLGLTDGEGTERLWSRLRGLIGIERHSSSARRLWLLDRQLDCIADDLQTSLGSWQRHRLHTNVQKKETEVSQTFTTDGIPLSTLKEQWKLQCEVQMSACAHAPAHLKKHLTKVLQLQSEIEVVEASIATTKSAIKTLPSAAHATLSIVSTLEKTHNTLKAQAEELYLLLNLPEEFRDLKEVLLEFMQTLILARDLKVHIWKNAVGSFFEWERLDTAIGGRDAAIGTKLHQVTCNSISKRKPALLNGIHKFNGYCATLKNLHKSHYSIPIPKELPTDLNALRDPETSHLWEDVWIEQSDVQSGPLWLADEKVRRGIRAMLHRKCCQEERVRLQREGDNMCRWFREELLAIELALKIPEYACYARLLELRCDDHLHLAKLWASLVLPHSRLDGQIMLVKRALHWSLCPSLPLQPQPFDASPDANESAVSNPAPANTTHVDISEEDEEATLVDAEILTEGPSAHSVYLADVMGADDGESSDEEEGKSADGDQKDKDSDFKMGEIVRKTGKTDGVWAGVNSSTVEMLEMSVEWTVPSPCTSDNDLLPFFAAYPYHTLGRPNAPRAVTSITSTRAYELTDLELRMLDKPTQLNGDCINACAAVLQNLFLFSTSLPSPPSTAQDCTIFTTYLLPKIAESPTSNTAWRFTQSTEYWRRNIWLIPIHMAEFEHWDWPLFM</sequence>
<dbReference type="PANTHER" id="PTHR33096">
    <property type="entry name" value="CXC2 DOMAIN-CONTAINING PROTEIN"/>
    <property type="match status" value="1"/>
</dbReference>
<dbReference type="GeneID" id="66072437"/>
<dbReference type="AlphaFoldDB" id="A0A9P7RME4"/>
<evidence type="ECO:0000313" key="2">
    <source>
        <dbReference type="EMBL" id="KAG7085823.1"/>
    </source>
</evidence>
<dbReference type="KEGG" id="more:E1B28_003361"/>
<gene>
    <name evidence="2" type="ORF">E1B28_003361</name>
</gene>